<evidence type="ECO:0008006" key="4">
    <source>
        <dbReference type="Google" id="ProtNLM"/>
    </source>
</evidence>
<protein>
    <recommendedName>
        <fullName evidence="4">CCR4-NOT transcription complex subunit 11</fullName>
    </recommendedName>
</protein>
<dbReference type="AlphaFoldDB" id="A0AA39TCF9"/>
<comment type="caution">
    <text evidence="2">The sequence shown here is derived from an EMBL/GenBank/DDBJ whole genome shotgun (WGS) entry which is preliminary data.</text>
</comment>
<accession>A0AA39TCF9</accession>
<name>A0AA39TCF9_9AGAR</name>
<keyword evidence="3" id="KW-1185">Reference proteome</keyword>
<feature type="region of interest" description="Disordered" evidence="1">
    <location>
        <begin position="1"/>
        <end position="24"/>
    </location>
</feature>
<evidence type="ECO:0000313" key="2">
    <source>
        <dbReference type="EMBL" id="KAK0479891.1"/>
    </source>
</evidence>
<dbReference type="GO" id="GO:0030014">
    <property type="term" value="C:CCR4-NOT complex"/>
    <property type="evidence" value="ECO:0007669"/>
    <property type="project" value="InterPro"/>
</dbReference>
<dbReference type="Proteomes" id="UP001175228">
    <property type="component" value="Unassembled WGS sequence"/>
</dbReference>
<dbReference type="Pfam" id="PF10155">
    <property type="entry name" value="CNOT11"/>
    <property type="match status" value="1"/>
</dbReference>
<dbReference type="EMBL" id="JAUEPU010000085">
    <property type="protein sequence ID" value="KAK0479891.1"/>
    <property type="molecule type" value="Genomic_DNA"/>
</dbReference>
<sequence length="368" mass="40494">MSTALASLPPMGPPSSAQAPPGDPVRASVGHLLSRAYTLPCSTAAQAFIQLVQPTSRFQLALDVLLPLLDPNTSSELAQRILVSFILYSLYAPHPISINPFKSVLFVTFVCEREKAVTAANNGGISVNEQLVWVLWKILRGDGNDIGPYSPSTLARSPLPPKLRATNLFLDDDMYNSESEIDDYTPKSQQITTTMTTITTVVTAEEDAANESIAHAMKLLLDARERVLTLSEQRSNLPSPFLDILPSLPPTLPSFDLMGRLLREPTMSTNGSIAIADLVRTEVLGKFVHECINWLDQAELQEKEGLISDDRFTKGIQNLCRFYTSLIKLSLVDAALDADTAEMAHFSLRHSRFEEANHLYRILATGRS</sequence>
<reference evidence="2" key="1">
    <citation type="submission" date="2023-06" db="EMBL/GenBank/DDBJ databases">
        <authorList>
            <consortium name="Lawrence Berkeley National Laboratory"/>
            <person name="Ahrendt S."/>
            <person name="Sahu N."/>
            <person name="Indic B."/>
            <person name="Wong-Bajracharya J."/>
            <person name="Merenyi Z."/>
            <person name="Ke H.-M."/>
            <person name="Monk M."/>
            <person name="Kocsube S."/>
            <person name="Drula E."/>
            <person name="Lipzen A."/>
            <person name="Balint B."/>
            <person name="Henrissat B."/>
            <person name="Andreopoulos B."/>
            <person name="Martin F.M."/>
            <person name="Harder C.B."/>
            <person name="Rigling D."/>
            <person name="Ford K.L."/>
            <person name="Foster G.D."/>
            <person name="Pangilinan J."/>
            <person name="Papanicolaou A."/>
            <person name="Barry K."/>
            <person name="LaButti K."/>
            <person name="Viragh M."/>
            <person name="Koriabine M."/>
            <person name="Yan M."/>
            <person name="Riley R."/>
            <person name="Champramary S."/>
            <person name="Plett K.L."/>
            <person name="Tsai I.J."/>
            <person name="Slot J."/>
            <person name="Sipos G."/>
            <person name="Plett J."/>
            <person name="Nagy L.G."/>
            <person name="Grigoriev I.V."/>
        </authorList>
    </citation>
    <scope>NUCLEOTIDE SEQUENCE</scope>
    <source>
        <strain evidence="2">HWK02</strain>
    </source>
</reference>
<organism evidence="2 3">
    <name type="scientific">Armillaria luteobubalina</name>
    <dbReference type="NCBI Taxonomy" id="153913"/>
    <lineage>
        <taxon>Eukaryota</taxon>
        <taxon>Fungi</taxon>
        <taxon>Dikarya</taxon>
        <taxon>Basidiomycota</taxon>
        <taxon>Agaricomycotina</taxon>
        <taxon>Agaricomycetes</taxon>
        <taxon>Agaricomycetidae</taxon>
        <taxon>Agaricales</taxon>
        <taxon>Marasmiineae</taxon>
        <taxon>Physalacriaceae</taxon>
        <taxon>Armillaria</taxon>
    </lineage>
</organism>
<gene>
    <name evidence="2" type="ORF">EDD18DRAFT_1206737</name>
</gene>
<proteinExistence type="predicted"/>
<dbReference type="InterPro" id="IPR019312">
    <property type="entry name" value="CNOT11"/>
</dbReference>
<evidence type="ECO:0000313" key="3">
    <source>
        <dbReference type="Proteomes" id="UP001175228"/>
    </source>
</evidence>
<evidence type="ECO:0000256" key="1">
    <source>
        <dbReference type="SAM" id="MobiDB-lite"/>
    </source>
</evidence>